<evidence type="ECO:0000256" key="2">
    <source>
        <dbReference type="ARBA" id="ARBA00004994"/>
    </source>
</evidence>
<accession>A0A1L8SQI8</accession>
<evidence type="ECO:0000256" key="3">
    <source>
        <dbReference type="ARBA" id="ARBA00007870"/>
    </source>
</evidence>
<sequence>MRIAIAGAGAMGSRIGLMLHETGNEVILIDRWPEHIEAIRKNGLIGEFDDRKIVAQLPIYSPEEIIEEHETVDLIVALTKSMQLEQMFHDIQPIIGSKTFVFCLLNGLGHEETLAKFVPKENIIFGTTTWTAGLAGPGHAKLVGSGSIEMENLAPSGKAFTLEVLEVFQNARLNPIYSQNVRYSIWKKACINGTLNGLCTILDCNIAEFGSLTVAREMIEAIVAEFAAVADAEQIHLDHSEMIDAIEATYDPQTQGLHFPSMYQDLIRNQRKTEIDYINGAVWRKGQLAGINTPYCAFLTQLIHGKEELLKAK</sequence>
<dbReference type="GO" id="GO:0005737">
    <property type="term" value="C:cytoplasm"/>
    <property type="evidence" value="ECO:0007669"/>
    <property type="project" value="TreeGrafter"/>
</dbReference>
<dbReference type="NCBIfam" id="TIGR00745">
    <property type="entry name" value="apbA_panE"/>
    <property type="match status" value="1"/>
</dbReference>
<protein>
    <recommendedName>
        <fullName evidence="5 11">2-dehydropantoate 2-reductase</fullName>
        <ecNumber evidence="4 11">1.1.1.169</ecNumber>
    </recommendedName>
    <alternativeName>
        <fullName evidence="9 11">Ketopantoate reductase</fullName>
    </alternativeName>
</protein>
<evidence type="ECO:0000256" key="5">
    <source>
        <dbReference type="ARBA" id="ARBA00019465"/>
    </source>
</evidence>
<evidence type="ECO:0000259" key="12">
    <source>
        <dbReference type="Pfam" id="PF02558"/>
    </source>
</evidence>
<dbReference type="PANTHER" id="PTHR43765:SF2">
    <property type="entry name" value="2-DEHYDROPANTOATE 2-REDUCTASE"/>
    <property type="match status" value="1"/>
</dbReference>
<dbReference type="SUPFAM" id="SSF51735">
    <property type="entry name" value="NAD(P)-binding Rossmann-fold domains"/>
    <property type="match status" value="1"/>
</dbReference>
<dbReference type="Pfam" id="PF02558">
    <property type="entry name" value="ApbA"/>
    <property type="match status" value="1"/>
</dbReference>
<reference evidence="14 15" key="1">
    <citation type="submission" date="2014-12" db="EMBL/GenBank/DDBJ databases">
        <title>Draft genome sequences of 29 type strains of Enterococci.</title>
        <authorList>
            <person name="Zhong Z."/>
            <person name="Sun Z."/>
            <person name="Liu W."/>
            <person name="Zhang W."/>
            <person name="Zhang H."/>
        </authorList>
    </citation>
    <scope>NUCLEOTIDE SEQUENCE [LARGE SCALE GENOMIC DNA]</scope>
    <source>
        <strain evidence="14 15">DSM 22802</strain>
    </source>
</reference>
<gene>
    <name evidence="14" type="ORF">RV00_GL000879</name>
</gene>
<evidence type="ECO:0000313" key="15">
    <source>
        <dbReference type="Proteomes" id="UP000183700"/>
    </source>
</evidence>
<comment type="catalytic activity">
    <reaction evidence="10 11">
        <text>(R)-pantoate + NADP(+) = 2-dehydropantoate + NADPH + H(+)</text>
        <dbReference type="Rhea" id="RHEA:16233"/>
        <dbReference type="ChEBI" id="CHEBI:11561"/>
        <dbReference type="ChEBI" id="CHEBI:15378"/>
        <dbReference type="ChEBI" id="CHEBI:15980"/>
        <dbReference type="ChEBI" id="CHEBI:57783"/>
        <dbReference type="ChEBI" id="CHEBI:58349"/>
        <dbReference type="EC" id="1.1.1.169"/>
    </reaction>
</comment>
<dbReference type="GO" id="GO:0015940">
    <property type="term" value="P:pantothenate biosynthetic process"/>
    <property type="evidence" value="ECO:0007669"/>
    <property type="project" value="UniProtKB-UniPathway"/>
</dbReference>
<dbReference type="PANTHER" id="PTHR43765">
    <property type="entry name" value="2-DEHYDROPANTOATE 2-REDUCTASE-RELATED"/>
    <property type="match status" value="1"/>
</dbReference>
<evidence type="ECO:0000256" key="10">
    <source>
        <dbReference type="ARBA" id="ARBA00048793"/>
    </source>
</evidence>
<dbReference type="AlphaFoldDB" id="A0A1L8SQI8"/>
<feature type="domain" description="Ketopantoate reductase C-terminal" evidence="13">
    <location>
        <begin position="180"/>
        <end position="307"/>
    </location>
</feature>
<evidence type="ECO:0000313" key="14">
    <source>
        <dbReference type="EMBL" id="OJG34347.1"/>
    </source>
</evidence>
<dbReference type="InterPro" id="IPR013332">
    <property type="entry name" value="KPR_N"/>
</dbReference>
<organism evidence="14 15">
    <name type="scientific">Enterococcus devriesei</name>
    <dbReference type="NCBI Taxonomy" id="319970"/>
    <lineage>
        <taxon>Bacteria</taxon>
        <taxon>Bacillati</taxon>
        <taxon>Bacillota</taxon>
        <taxon>Bacilli</taxon>
        <taxon>Lactobacillales</taxon>
        <taxon>Enterococcaceae</taxon>
        <taxon>Enterococcus</taxon>
    </lineage>
</organism>
<evidence type="ECO:0000256" key="4">
    <source>
        <dbReference type="ARBA" id="ARBA00013014"/>
    </source>
</evidence>
<dbReference type="RefSeq" id="WP_071863222.1">
    <property type="nucleotide sequence ID" value="NZ_JBHLVS010000027.1"/>
</dbReference>
<keyword evidence="15" id="KW-1185">Reference proteome</keyword>
<comment type="caution">
    <text evidence="14">The sequence shown here is derived from an EMBL/GenBank/DDBJ whole genome shotgun (WGS) entry which is preliminary data.</text>
</comment>
<name>A0A1L8SQI8_9ENTE</name>
<dbReference type="Pfam" id="PF08546">
    <property type="entry name" value="ApbA_C"/>
    <property type="match status" value="1"/>
</dbReference>
<dbReference type="OrthoDB" id="9800163at2"/>
<dbReference type="InterPro" id="IPR036291">
    <property type="entry name" value="NAD(P)-bd_dom_sf"/>
</dbReference>
<evidence type="ECO:0000256" key="1">
    <source>
        <dbReference type="ARBA" id="ARBA00002919"/>
    </source>
</evidence>
<dbReference type="GO" id="GO:0008677">
    <property type="term" value="F:2-dehydropantoate 2-reductase activity"/>
    <property type="evidence" value="ECO:0007669"/>
    <property type="project" value="UniProtKB-EC"/>
</dbReference>
<dbReference type="InterPro" id="IPR013752">
    <property type="entry name" value="KPA_reductase"/>
</dbReference>
<dbReference type="Gene3D" id="1.10.1040.10">
    <property type="entry name" value="N-(1-d-carboxylethyl)-l-norvaline Dehydrogenase, domain 2"/>
    <property type="match status" value="1"/>
</dbReference>
<dbReference type="InterPro" id="IPR008927">
    <property type="entry name" value="6-PGluconate_DH-like_C_sf"/>
</dbReference>
<keyword evidence="7 11" id="KW-0521">NADP</keyword>
<evidence type="ECO:0000256" key="11">
    <source>
        <dbReference type="RuleBase" id="RU362068"/>
    </source>
</evidence>
<dbReference type="STRING" id="319970.RV00_GL000879"/>
<evidence type="ECO:0000259" key="13">
    <source>
        <dbReference type="Pfam" id="PF08546"/>
    </source>
</evidence>
<keyword evidence="8 11" id="KW-0560">Oxidoreductase</keyword>
<comment type="similarity">
    <text evidence="3 11">Belongs to the ketopantoate reductase family.</text>
</comment>
<dbReference type="SUPFAM" id="SSF48179">
    <property type="entry name" value="6-phosphogluconate dehydrogenase C-terminal domain-like"/>
    <property type="match status" value="1"/>
</dbReference>
<proteinExistence type="inferred from homology"/>
<dbReference type="UniPathway" id="UPA00028">
    <property type="reaction ID" value="UER00004"/>
</dbReference>
<evidence type="ECO:0000256" key="9">
    <source>
        <dbReference type="ARBA" id="ARBA00032024"/>
    </source>
</evidence>
<dbReference type="Proteomes" id="UP000183700">
    <property type="component" value="Unassembled WGS sequence"/>
</dbReference>
<comment type="function">
    <text evidence="1 11">Catalyzes the NADPH-dependent reduction of ketopantoate into pantoic acid.</text>
</comment>
<evidence type="ECO:0000256" key="8">
    <source>
        <dbReference type="ARBA" id="ARBA00023002"/>
    </source>
</evidence>
<evidence type="ECO:0000256" key="6">
    <source>
        <dbReference type="ARBA" id="ARBA00022655"/>
    </source>
</evidence>
<keyword evidence="6 11" id="KW-0566">Pantothenate biosynthesis</keyword>
<dbReference type="NCBIfam" id="NF005088">
    <property type="entry name" value="PRK06522.1-2"/>
    <property type="match status" value="1"/>
</dbReference>
<feature type="domain" description="Ketopantoate reductase N-terminal" evidence="12">
    <location>
        <begin position="3"/>
        <end position="153"/>
    </location>
</feature>
<dbReference type="EC" id="1.1.1.169" evidence="4 11"/>
<dbReference type="GO" id="GO:0050661">
    <property type="term" value="F:NADP binding"/>
    <property type="evidence" value="ECO:0007669"/>
    <property type="project" value="TreeGrafter"/>
</dbReference>
<comment type="pathway">
    <text evidence="2 11">Cofactor biosynthesis; (R)-pantothenate biosynthesis; (R)-pantoate from 3-methyl-2-oxobutanoate: step 2/2.</text>
</comment>
<dbReference type="Gene3D" id="3.40.50.720">
    <property type="entry name" value="NAD(P)-binding Rossmann-like Domain"/>
    <property type="match status" value="1"/>
</dbReference>
<dbReference type="EMBL" id="JXKM01000014">
    <property type="protein sequence ID" value="OJG34347.1"/>
    <property type="molecule type" value="Genomic_DNA"/>
</dbReference>
<dbReference type="InterPro" id="IPR050838">
    <property type="entry name" value="Ketopantoate_reductase"/>
</dbReference>
<dbReference type="InterPro" id="IPR013328">
    <property type="entry name" value="6PGD_dom2"/>
</dbReference>
<dbReference type="InterPro" id="IPR003710">
    <property type="entry name" value="ApbA"/>
</dbReference>
<evidence type="ECO:0000256" key="7">
    <source>
        <dbReference type="ARBA" id="ARBA00022857"/>
    </source>
</evidence>